<reference evidence="3 4" key="1">
    <citation type="submission" date="2020-08" db="EMBL/GenBank/DDBJ databases">
        <title>Sequencing the genomes of 1000 actinobacteria strains.</title>
        <authorList>
            <person name="Klenk H.-P."/>
        </authorList>
    </citation>
    <scope>NUCLEOTIDE SEQUENCE [LARGE SCALE GENOMIC DNA]</scope>
    <source>
        <strain evidence="3 4">DSM 45784</strain>
    </source>
</reference>
<dbReference type="RefSeq" id="WP_184887207.1">
    <property type="nucleotide sequence ID" value="NZ_BOOV01000020.1"/>
</dbReference>
<dbReference type="GO" id="GO:0016787">
    <property type="term" value="F:hydrolase activity"/>
    <property type="evidence" value="ECO:0007669"/>
    <property type="project" value="UniProtKB-KW"/>
</dbReference>
<feature type="domain" description="Metallo-beta-lactamase" evidence="2">
    <location>
        <begin position="45"/>
        <end position="239"/>
    </location>
</feature>
<evidence type="ECO:0000313" key="4">
    <source>
        <dbReference type="Proteomes" id="UP000542210"/>
    </source>
</evidence>
<name>A0A7W7DEM8_9ACTN</name>
<dbReference type="AlphaFoldDB" id="A0A7W7DEM8"/>
<dbReference type="SUPFAM" id="SSF56281">
    <property type="entry name" value="Metallo-hydrolase/oxidoreductase"/>
    <property type="match status" value="1"/>
</dbReference>
<dbReference type="Pfam" id="PF14863">
    <property type="entry name" value="Alkyl_sulf_dimr"/>
    <property type="match status" value="1"/>
</dbReference>
<dbReference type="Gene3D" id="3.60.15.10">
    <property type="entry name" value="Ribonuclease Z/Hydroxyacylglutathione hydrolase-like"/>
    <property type="match status" value="1"/>
</dbReference>
<feature type="compositionally biased region" description="Low complexity" evidence="1">
    <location>
        <begin position="441"/>
        <end position="460"/>
    </location>
</feature>
<dbReference type="PANTHER" id="PTHR43223">
    <property type="entry name" value="ALKYL/ARYL-SULFATASE"/>
    <property type="match status" value="1"/>
</dbReference>
<organism evidence="3 4">
    <name type="scientific">Sphaerisporangium siamense</name>
    <dbReference type="NCBI Taxonomy" id="795645"/>
    <lineage>
        <taxon>Bacteria</taxon>
        <taxon>Bacillati</taxon>
        <taxon>Actinomycetota</taxon>
        <taxon>Actinomycetes</taxon>
        <taxon>Streptosporangiales</taxon>
        <taxon>Streptosporangiaceae</taxon>
        <taxon>Sphaerisporangium</taxon>
    </lineage>
</organism>
<dbReference type="EMBL" id="JACHND010000001">
    <property type="protein sequence ID" value="MBB4705465.1"/>
    <property type="molecule type" value="Genomic_DNA"/>
</dbReference>
<evidence type="ECO:0000313" key="3">
    <source>
        <dbReference type="EMBL" id="MBB4705465.1"/>
    </source>
</evidence>
<keyword evidence="3" id="KW-0378">Hydrolase</keyword>
<keyword evidence="4" id="KW-1185">Reference proteome</keyword>
<dbReference type="InterPro" id="IPR052195">
    <property type="entry name" value="Bact_Alkyl/Aryl-Sulfatase"/>
</dbReference>
<dbReference type="InterPro" id="IPR036866">
    <property type="entry name" value="RibonucZ/Hydroxyglut_hydro"/>
</dbReference>
<evidence type="ECO:0000259" key="2">
    <source>
        <dbReference type="SMART" id="SM00849"/>
    </source>
</evidence>
<dbReference type="InterPro" id="IPR029228">
    <property type="entry name" value="Alkyl_sulf_dimr"/>
</dbReference>
<sequence length="460" mass="50049">MTSPILHHADSVWRGTVTPGEVPLGDLRSRGVQEVAEGVVMWPAFGNVYGIRGDGGLALFDTGNDVDAPAMHAAMRAWSDEPVRYAVFSHGHLDHVAGLGPFEAEDGPRPVVIAHEAVTRRFARYARTAGYNTMVNQRQYGFSRLTWPVSHRQPDLTYRDEINVSLGDVTFEMRHARGETDDATWAFLPERGVLLTGDLFAWVTPNAGNPQKAQRYPDEWAVALRAMAALDAEVLLPGHGLPIAGAARVRRALTDTADYLDHLVDRTLELMNAGARLDEIVHAVRPPEALAGRPYLRPYHDEPEFVVRNIWRLYGGWHDGNPAHLKPAPDEVLARALADLSGGAPALAARAATAAAEGDPRLACQLAELAVQADPGDHKLHEIRARVYTLRARQEASIMARGVYTWAAAESRSVTSGEDLLDVYQEIAGGRVWWVPPAGPAPDAAPDAYPDAAPGQSRDA</sequence>
<dbReference type="Proteomes" id="UP000542210">
    <property type="component" value="Unassembled WGS sequence"/>
</dbReference>
<dbReference type="SMART" id="SM00849">
    <property type="entry name" value="Lactamase_B"/>
    <property type="match status" value="1"/>
</dbReference>
<dbReference type="Pfam" id="PF00753">
    <property type="entry name" value="Lactamase_B"/>
    <property type="match status" value="1"/>
</dbReference>
<evidence type="ECO:0000256" key="1">
    <source>
        <dbReference type="SAM" id="MobiDB-lite"/>
    </source>
</evidence>
<gene>
    <name evidence="3" type="ORF">BJ982_007009</name>
</gene>
<comment type="caution">
    <text evidence="3">The sequence shown here is derived from an EMBL/GenBank/DDBJ whole genome shotgun (WGS) entry which is preliminary data.</text>
</comment>
<accession>A0A7W7DEM8</accession>
<dbReference type="InterPro" id="IPR001279">
    <property type="entry name" value="Metallo-B-lactamas"/>
</dbReference>
<dbReference type="InterPro" id="IPR038536">
    <property type="entry name" value="Alkyl/aryl-sulf_dimr_sf"/>
</dbReference>
<dbReference type="GO" id="GO:0046983">
    <property type="term" value="F:protein dimerization activity"/>
    <property type="evidence" value="ECO:0007669"/>
    <property type="project" value="InterPro"/>
</dbReference>
<proteinExistence type="predicted"/>
<feature type="region of interest" description="Disordered" evidence="1">
    <location>
        <begin position="438"/>
        <end position="460"/>
    </location>
</feature>
<dbReference type="Gene3D" id="1.25.40.880">
    <property type="entry name" value="Alkyl sulfatase, dimerisation domain"/>
    <property type="match status" value="1"/>
</dbReference>
<protein>
    <submittedName>
        <fullName evidence="3">Alkyl sulfatase BDS1-like metallo-beta-lactamase superfamily hydrolase</fullName>
    </submittedName>
</protein>
<dbReference type="PANTHER" id="PTHR43223:SF2">
    <property type="entry name" value="METALLO-BETA-LACTAMASE DOMAIN-CONTAINING PROTEIN"/>
    <property type="match status" value="1"/>
</dbReference>